<dbReference type="SMART" id="SM00387">
    <property type="entry name" value="HATPase_c"/>
    <property type="match status" value="1"/>
</dbReference>
<dbReference type="Pfam" id="PF00072">
    <property type="entry name" value="Response_reg"/>
    <property type="match status" value="2"/>
</dbReference>
<dbReference type="Pfam" id="PF02518">
    <property type="entry name" value="HATPase_c"/>
    <property type="match status" value="1"/>
</dbReference>
<feature type="modified residue" description="4-aspartylphosphate" evidence="4">
    <location>
        <position position="550"/>
    </location>
</feature>
<dbReference type="InterPro" id="IPR003661">
    <property type="entry name" value="HisK_dim/P_dom"/>
</dbReference>
<evidence type="ECO:0000256" key="1">
    <source>
        <dbReference type="ARBA" id="ARBA00000085"/>
    </source>
</evidence>
<dbReference type="InterPro" id="IPR036890">
    <property type="entry name" value="HATPase_C_sf"/>
</dbReference>
<evidence type="ECO:0000256" key="2">
    <source>
        <dbReference type="ARBA" id="ARBA00012438"/>
    </source>
</evidence>
<dbReference type="RefSeq" id="WP_003610274.1">
    <property type="nucleotide sequence ID" value="NZ_ADVE02000001.1"/>
</dbReference>
<organism evidence="9 10">
    <name type="scientific">Methylosinus trichosporium (strain ATCC 35070 / NCIMB 11131 / UNIQEM 75 / OB3b)</name>
    <dbReference type="NCBI Taxonomy" id="595536"/>
    <lineage>
        <taxon>Bacteria</taxon>
        <taxon>Pseudomonadati</taxon>
        <taxon>Pseudomonadota</taxon>
        <taxon>Alphaproteobacteria</taxon>
        <taxon>Hyphomicrobiales</taxon>
        <taxon>Methylocystaceae</taxon>
        <taxon>Methylosinus</taxon>
    </lineage>
</organism>
<dbReference type="CDD" id="cd17580">
    <property type="entry name" value="REC_2_DhkD-like"/>
    <property type="match status" value="1"/>
</dbReference>
<dbReference type="GO" id="GO:0000155">
    <property type="term" value="F:phosphorelay sensor kinase activity"/>
    <property type="evidence" value="ECO:0007669"/>
    <property type="project" value="InterPro"/>
</dbReference>
<keyword evidence="5" id="KW-0175">Coiled coil</keyword>
<proteinExistence type="predicted"/>
<dbReference type="PRINTS" id="PR00344">
    <property type="entry name" value="BCTRLSENSOR"/>
</dbReference>
<dbReference type="Gene3D" id="3.30.565.10">
    <property type="entry name" value="Histidine kinase-like ATPase, C-terminal domain"/>
    <property type="match status" value="1"/>
</dbReference>
<keyword evidence="6" id="KW-1133">Transmembrane helix</keyword>
<keyword evidence="9" id="KW-0808">Transferase</keyword>
<dbReference type="SMART" id="SM00388">
    <property type="entry name" value="HisKA"/>
    <property type="match status" value="1"/>
</dbReference>
<name>A0A2D2D3V3_METT3</name>
<feature type="domain" description="Response regulatory" evidence="8">
    <location>
        <begin position="500"/>
        <end position="615"/>
    </location>
</feature>
<dbReference type="KEGG" id="mtw:CQW49_17880"/>
<dbReference type="CDD" id="cd19410">
    <property type="entry name" value="HK9-like_sensor"/>
    <property type="match status" value="1"/>
</dbReference>
<feature type="domain" description="Histidine kinase" evidence="7">
    <location>
        <begin position="252"/>
        <end position="477"/>
    </location>
</feature>
<keyword evidence="3 4" id="KW-0597">Phosphoprotein</keyword>
<comment type="catalytic activity">
    <reaction evidence="1">
        <text>ATP + protein L-histidine = ADP + protein N-phospho-L-histidine.</text>
        <dbReference type="EC" id="2.7.13.3"/>
    </reaction>
</comment>
<dbReference type="PROSITE" id="PS50109">
    <property type="entry name" value="HIS_KIN"/>
    <property type="match status" value="1"/>
</dbReference>
<dbReference type="InterPro" id="IPR003594">
    <property type="entry name" value="HATPase_dom"/>
</dbReference>
<accession>A0A2D2D3V3</accession>
<dbReference type="PANTHER" id="PTHR43065:SF49">
    <property type="entry name" value="HISTIDINE KINASE"/>
    <property type="match status" value="1"/>
</dbReference>
<dbReference type="PROSITE" id="PS50110">
    <property type="entry name" value="RESPONSE_REGULATORY"/>
    <property type="match status" value="2"/>
</dbReference>
<protein>
    <recommendedName>
        <fullName evidence="2">histidine kinase</fullName>
        <ecNumber evidence="2">2.7.13.3</ecNumber>
    </recommendedName>
</protein>
<dbReference type="InterPro" id="IPR001789">
    <property type="entry name" value="Sig_transdc_resp-reg_receiver"/>
</dbReference>
<dbReference type="InterPro" id="IPR004358">
    <property type="entry name" value="Sig_transdc_His_kin-like_C"/>
</dbReference>
<dbReference type="Pfam" id="PF05227">
    <property type="entry name" value="CHASE3"/>
    <property type="match status" value="1"/>
</dbReference>
<dbReference type="Proteomes" id="UP000230709">
    <property type="component" value="Chromosome"/>
</dbReference>
<evidence type="ECO:0000256" key="4">
    <source>
        <dbReference type="PROSITE-ProRule" id="PRU00169"/>
    </source>
</evidence>
<feature type="domain" description="Response regulatory" evidence="8">
    <location>
        <begin position="630"/>
        <end position="746"/>
    </location>
</feature>
<evidence type="ECO:0000256" key="6">
    <source>
        <dbReference type="SAM" id="Phobius"/>
    </source>
</evidence>
<evidence type="ECO:0000313" key="10">
    <source>
        <dbReference type="Proteomes" id="UP000230709"/>
    </source>
</evidence>
<feature type="transmembrane region" description="Helical" evidence="6">
    <location>
        <begin position="179"/>
        <end position="202"/>
    </location>
</feature>
<evidence type="ECO:0000313" key="9">
    <source>
        <dbReference type="EMBL" id="ATQ69539.1"/>
    </source>
</evidence>
<reference evidence="10" key="1">
    <citation type="submission" date="2017-10" db="EMBL/GenBank/DDBJ databases">
        <title>Completed PacBio SMRT sequence of Methylosinus trichosporium OB3b reveals presence of a third large plasmid.</title>
        <authorList>
            <person name="Charles T.C."/>
            <person name="Lynch M.D.J."/>
            <person name="Heil J.R."/>
            <person name="Cheng J."/>
        </authorList>
    </citation>
    <scope>NUCLEOTIDE SEQUENCE [LARGE SCALE GENOMIC DNA]</scope>
    <source>
        <strain evidence="10">OB3b</strain>
    </source>
</reference>
<evidence type="ECO:0000259" key="8">
    <source>
        <dbReference type="PROSITE" id="PS50110"/>
    </source>
</evidence>
<dbReference type="InterPro" id="IPR011006">
    <property type="entry name" value="CheY-like_superfamily"/>
</dbReference>
<dbReference type="InterPro" id="IPR036097">
    <property type="entry name" value="HisK_dim/P_sf"/>
</dbReference>
<evidence type="ECO:0000259" key="7">
    <source>
        <dbReference type="PROSITE" id="PS50109"/>
    </source>
</evidence>
<dbReference type="SUPFAM" id="SSF52172">
    <property type="entry name" value="CheY-like"/>
    <property type="match status" value="2"/>
</dbReference>
<dbReference type="AlphaFoldDB" id="A0A2D2D3V3"/>
<evidence type="ECO:0000256" key="3">
    <source>
        <dbReference type="ARBA" id="ARBA00022553"/>
    </source>
</evidence>
<dbReference type="PANTHER" id="PTHR43065">
    <property type="entry name" value="SENSOR HISTIDINE KINASE"/>
    <property type="match status" value="1"/>
</dbReference>
<keyword evidence="9" id="KW-0418">Kinase</keyword>
<dbReference type="STRING" id="595536.GCA_000178815_01603"/>
<feature type="coiled-coil region" evidence="5">
    <location>
        <begin position="202"/>
        <end position="240"/>
    </location>
</feature>
<dbReference type="Gene3D" id="3.40.50.2300">
    <property type="match status" value="2"/>
</dbReference>
<dbReference type="Gene3D" id="1.10.287.130">
    <property type="match status" value="1"/>
</dbReference>
<dbReference type="Pfam" id="PF00512">
    <property type="entry name" value="HisKA"/>
    <property type="match status" value="1"/>
</dbReference>
<feature type="transmembrane region" description="Helical" evidence="6">
    <location>
        <begin position="12"/>
        <end position="31"/>
    </location>
</feature>
<dbReference type="InterPro" id="IPR007891">
    <property type="entry name" value="CHASE3"/>
</dbReference>
<dbReference type="SUPFAM" id="SSF47384">
    <property type="entry name" value="Homodimeric domain of signal transducing histidine kinase"/>
    <property type="match status" value="1"/>
</dbReference>
<dbReference type="SUPFAM" id="SSF55874">
    <property type="entry name" value="ATPase domain of HSP90 chaperone/DNA topoisomerase II/histidine kinase"/>
    <property type="match status" value="1"/>
</dbReference>
<keyword evidence="6" id="KW-0472">Membrane</keyword>
<sequence length="753" mass="81512">MRNSFIDISAPIYLGFVVLAASLFAAFAFVGKQSSEYRGVRQLISERRMQRELLVSLHAAESGQRGFLLTGDRSYLEPYEKARAEIDGDFASLASSMGGENERERLAEVRRWAEDALGELKKSLDLAAEGRRDEAVAIISDGHGKALMEKIHASLEALVARQQKLIDDQSLHIERSGGLLRVGAAVALAMTMLVGGAGIALLRSQLRALAAAQDELRSANEALSAEAAQRETLAEQLRQSQKMEAIGQLTGGLAHDFNNMLAVVIGSVNLAKRRLAGVDQPDAMRYLDSALEGAEHAATLTHRLLAFSRRQPLAPEPIDPNKMVSAMAEMLRRTLGEPVRLEAVFAGGLWRAFVDPSQLEMTILNLALNARDAMSEGGKLTIETSNAYLDEEYAAREVGIPPGQYVLVAVTDTGAGMSREVIERAFDPFFTTKPAGRGTGLGLSQVYGFVRQSGGHVKIYSEAGHGTTVKIYLPRHHGAAEAADAPAPARATPRGEKQETILVVEDDARVRALTADTLKELGYSVLEADGAAAALRQLDMNRNVDLLFTDVVMPGANGRHLADEARRRRPQLQILFTTGYTRNAVVHNGVLDPGVELIVKPYSIDRLARKVRDLLDRREPGVEATGPGLKILVVDDDIAVGEAMAELLRLDGHETRIATSGEEAIALAQSFRPELALLDLSLPGMNGYDVARAIRASPDGREIVLVASTGSGGETVRLRCEAAGFDHHLVKPTELDALKRLIDARRLRPSRPA</sequence>
<keyword evidence="10" id="KW-1185">Reference proteome</keyword>
<dbReference type="SMART" id="SM00448">
    <property type="entry name" value="REC"/>
    <property type="match status" value="2"/>
</dbReference>
<dbReference type="CDD" id="cd00082">
    <property type="entry name" value="HisKA"/>
    <property type="match status" value="1"/>
</dbReference>
<dbReference type="InterPro" id="IPR005467">
    <property type="entry name" value="His_kinase_dom"/>
</dbReference>
<keyword evidence="6" id="KW-0812">Transmembrane</keyword>
<feature type="modified residue" description="4-aspartylphosphate" evidence="4">
    <location>
        <position position="679"/>
    </location>
</feature>
<dbReference type="EC" id="2.7.13.3" evidence="2"/>
<evidence type="ECO:0000256" key="5">
    <source>
        <dbReference type="SAM" id="Coils"/>
    </source>
</evidence>
<gene>
    <name evidence="9" type="ORF">CQW49_17880</name>
</gene>
<dbReference type="EMBL" id="CP023737">
    <property type="protein sequence ID" value="ATQ69539.1"/>
    <property type="molecule type" value="Genomic_DNA"/>
</dbReference>